<protein>
    <submittedName>
        <fullName evidence="1">Uncharacterized protein</fullName>
    </submittedName>
</protein>
<sequence>MREYIPVLICHKIIFGIFTPFVPTQEHMGKSCQSQICVLYLIWYQIKFHQFRSSEFIKGICE</sequence>
<evidence type="ECO:0000313" key="1">
    <source>
        <dbReference type="EMBL" id="CAJ71678.1"/>
    </source>
</evidence>
<reference evidence="1" key="1">
    <citation type="journal article" date="2006" name="Nature">
        <title>Deciphering the evolution and metabolism of an anammox bacterium from a community genome.</title>
        <authorList>
            <person name="Strous M."/>
            <person name="Pelletier E."/>
            <person name="Mangenot S."/>
            <person name="Rattei T."/>
            <person name="Lehner A."/>
            <person name="Taylor M.W."/>
            <person name="Horn M."/>
            <person name="Daims H."/>
            <person name="Bartol-Mavel D."/>
            <person name="Wincker P."/>
            <person name="Barbe V."/>
            <person name="Fonknechten N."/>
            <person name="Vallenet D."/>
            <person name="Segurens B."/>
            <person name="Schenowitz-Truong C."/>
            <person name="Medigue C."/>
            <person name="Collingro A."/>
            <person name="Snel B."/>
            <person name="Dutilh B.E."/>
            <person name="OpDenCamp H.J.M."/>
            <person name="vanDerDrift C."/>
            <person name="Cirpus I."/>
            <person name="vanDePas-Schoonen K.T."/>
            <person name="Harhangi H.R."/>
            <person name="vanNiftrik L."/>
            <person name="Schmid M."/>
            <person name="Keltjens J."/>
            <person name="vanDeVossenberg J."/>
            <person name="Kartal B."/>
            <person name="Meier H."/>
            <person name="Frishman D."/>
            <person name="Huynen M.A."/>
            <person name="Mewes H."/>
            <person name="Weissenbach J."/>
            <person name="Jetten M.S.M."/>
            <person name="Wagner M."/>
            <person name="LePaslier D."/>
        </authorList>
    </citation>
    <scope>NUCLEOTIDE SEQUENCE</scope>
</reference>
<dbReference type="AlphaFoldDB" id="Q1PWR9"/>
<accession>Q1PWR9</accession>
<dbReference type="EMBL" id="CT573073">
    <property type="protein sequence ID" value="CAJ71678.1"/>
    <property type="molecule type" value="Genomic_DNA"/>
</dbReference>
<name>Q1PWR9_KUEST</name>
<proteinExistence type="predicted"/>
<gene>
    <name evidence="1" type="ORF">kustc0933</name>
</gene>
<reference evidence="1" key="2">
    <citation type="submission" date="2006-01" db="EMBL/GenBank/DDBJ databases">
        <authorList>
            <person name="Genoscope"/>
        </authorList>
    </citation>
    <scope>NUCLEOTIDE SEQUENCE</scope>
</reference>
<organism evidence="1">
    <name type="scientific">Kuenenia stuttgartiensis</name>
    <dbReference type="NCBI Taxonomy" id="174633"/>
    <lineage>
        <taxon>Bacteria</taxon>
        <taxon>Pseudomonadati</taxon>
        <taxon>Planctomycetota</taxon>
        <taxon>Candidatus Brocadiia</taxon>
        <taxon>Candidatus Brocadiales</taxon>
        <taxon>Candidatus Brocadiaceae</taxon>
        <taxon>Candidatus Kuenenia</taxon>
    </lineage>
</organism>